<reference evidence="2 3" key="1">
    <citation type="journal article" date="2019" name="Commun. Biol.">
        <title>The bagworm genome reveals a unique fibroin gene that provides high tensile strength.</title>
        <authorList>
            <person name="Kono N."/>
            <person name="Nakamura H."/>
            <person name="Ohtoshi R."/>
            <person name="Tomita M."/>
            <person name="Numata K."/>
            <person name="Arakawa K."/>
        </authorList>
    </citation>
    <scope>NUCLEOTIDE SEQUENCE [LARGE SCALE GENOMIC DNA]</scope>
</reference>
<keyword evidence="3" id="KW-1185">Reference proteome</keyword>
<evidence type="ECO:0000313" key="3">
    <source>
        <dbReference type="Proteomes" id="UP000299102"/>
    </source>
</evidence>
<accession>A0A4C1TE40</accession>
<comment type="caution">
    <text evidence="2">The sequence shown here is derived from an EMBL/GenBank/DDBJ whole genome shotgun (WGS) entry which is preliminary data.</text>
</comment>
<dbReference type="Gene3D" id="2.40.10.10">
    <property type="entry name" value="Trypsin-like serine proteases"/>
    <property type="match status" value="1"/>
</dbReference>
<gene>
    <name evidence="2" type="primary">MCT7</name>
    <name evidence="2" type="ORF">EVAR_77789_1</name>
</gene>
<dbReference type="AlphaFoldDB" id="A0A4C1TE40"/>
<protein>
    <submittedName>
        <fullName evidence="2">Tryptase</fullName>
    </submittedName>
</protein>
<proteinExistence type="predicted"/>
<dbReference type="InterPro" id="IPR001254">
    <property type="entry name" value="Trypsin_dom"/>
</dbReference>
<evidence type="ECO:0000259" key="1">
    <source>
        <dbReference type="PROSITE" id="PS50240"/>
    </source>
</evidence>
<dbReference type="PROSITE" id="PS50240">
    <property type="entry name" value="TRYPSIN_DOM"/>
    <property type="match status" value="1"/>
</dbReference>
<evidence type="ECO:0000313" key="2">
    <source>
        <dbReference type="EMBL" id="GBP11667.1"/>
    </source>
</evidence>
<dbReference type="PANTHER" id="PTHR24258:SF116">
    <property type="entry name" value="FI16631P1-RELATED"/>
    <property type="match status" value="1"/>
</dbReference>
<dbReference type="InterPro" id="IPR009003">
    <property type="entry name" value="Peptidase_S1_PA"/>
</dbReference>
<organism evidence="2 3">
    <name type="scientific">Eumeta variegata</name>
    <name type="common">Bagworm moth</name>
    <name type="synonym">Eumeta japonica</name>
    <dbReference type="NCBI Taxonomy" id="151549"/>
    <lineage>
        <taxon>Eukaryota</taxon>
        <taxon>Metazoa</taxon>
        <taxon>Ecdysozoa</taxon>
        <taxon>Arthropoda</taxon>
        <taxon>Hexapoda</taxon>
        <taxon>Insecta</taxon>
        <taxon>Pterygota</taxon>
        <taxon>Neoptera</taxon>
        <taxon>Endopterygota</taxon>
        <taxon>Lepidoptera</taxon>
        <taxon>Glossata</taxon>
        <taxon>Ditrysia</taxon>
        <taxon>Tineoidea</taxon>
        <taxon>Psychidae</taxon>
        <taxon>Oiketicinae</taxon>
        <taxon>Eumeta</taxon>
    </lineage>
</organism>
<feature type="domain" description="Peptidase S1" evidence="1">
    <location>
        <begin position="105"/>
        <end position="180"/>
    </location>
</feature>
<dbReference type="EMBL" id="BGZK01000047">
    <property type="protein sequence ID" value="GBP11667.1"/>
    <property type="molecule type" value="Genomic_DNA"/>
</dbReference>
<dbReference type="STRING" id="151549.A0A4C1TE40"/>
<dbReference type="SUPFAM" id="SSF50494">
    <property type="entry name" value="Trypsin-like serine proteases"/>
    <property type="match status" value="1"/>
</dbReference>
<name>A0A4C1TE40_EUMVA</name>
<dbReference type="InterPro" id="IPR043504">
    <property type="entry name" value="Peptidase_S1_PA_chymotrypsin"/>
</dbReference>
<dbReference type="Pfam" id="PF00089">
    <property type="entry name" value="Trypsin"/>
    <property type="match status" value="1"/>
</dbReference>
<sequence length="180" mass="20005">MYVRASHPDDCTKLDNSFFFVFVIISARSEAIVEPQLRSGARAEPGLNRDDPLYLSVCLFVRGIFGMPKQITMRLSLGGRRAYWATFSYPFSNIIIKSDIKNIGANIPLRKASSICRQYTCKGVCVRSQGDSGGPLMVSAGGRWTQIGVVSFGNKCGEPGYPGVYTRVSHYLPWLRQQLL</sequence>
<dbReference type="PANTHER" id="PTHR24258">
    <property type="entry name" value="SERINE PROTEASE-RELATED"/>
    <property type="match status" value="1"/>
</dbReference>
<dbReference type="GO" id="GO:0004252">
    <property type="term" value="F:serine-type endopeptidase activity"/>
    <property type="evidence" value="ECO:0007669"/>
    <property type="project" value="InterPro"/>
</dbReference>
<dbReference type="Proteomes" id="UP000299102">
    <property type="component" value="Unassembled WGS sequence"/>
</dbReference>
<dbReference type="GO" id="GO:0006508">
    <property type="term" value="P:proteolysis"/>
    <property type="evidence" value="ECO:0007669"/>
    <property type="project" value="InterPro"/>
</dbReference>
<dbReference type="OrthoDB" id="425190at2759"/>